<dbReference type="PROSITE" id="PS50089">
    <property type="entry name" value="ZF_RING_2"/>
    <property type="match status" value="1"/>
</dbReference>
<name>A0A2T3AY51_AMORE</name>
<feature type="compositionally biased region" description="Low complexity" evidence="5">
    <location>
        <begin position="46"/>
        <end position="67"/>
    </location>
</feature>
<evidence type="ECO:0000256" key="1">
    <source>
        <dbReference type="ARBA" id="ARBA00022723"/>
    </source>
</evidence>
<keyword evidence="8" id="KW-1185">Reference proteome</keyword>
<keyword evidence="3" id="KW-0862">Zinc</keyword>
<dbReference type="Pfam" id="PF13639">
    <property type="entry name" value="zf-RING_2"/>
    <property type="match status" value="1"/>
</dbReference>
<dbReference type="GO" id="GO:0006511">
    <property type="term" value="P:ubiquitin-dependent protein catabolic process"/>
    <property type="evidence" value="ECO:0007669"/>
    <property type="project" value="TreeGrafter"/>
</dbReference>
<dbReference type="AlphaFoldDB" id="A0A2T3AY51"/>
<dbReference type="InterPro" id="IPR013083">
    <property type="entry name" value="Znf_RING/FYVE/PHD"/>
</dbReference>
<sequence length="294" mass="32900">MCRTVSNFFSTCGHVTSHPAICPDYPTCPWDGHFTVPLPTRCPECTQSLSQPRSQRSSPSSPTRNQTPRALALAQLSVAVELAREASQRLTYVPEPNPRAVSPIGPLALRRRAHRLRLLGLLYMRDGSDGFTVFDRFTVLQQHRMERVRDALRTLGQHANDTISVRLDPIYASRLDGLIELVLTLPGHGVLERAMPDIHMNPGPSEQTLRIRGLEGFLVRAGEGQGEDMCCICREEFGKGGEERVSLPCGHVFGETCIGRWLVERPNCPMCRREYAWDLAEIGRDMLLGERGWA</sequence>
<gene>
    <name evidence="7" type="ORF">M430DRAFT_59667</name>
</gene>
<dbReference type="SMART" id="SM00184">
    <property type="entry name" value="RING"/>
    <property type="match status" value="1"/>
</dbReference>
<dbReference type="PANTHER" id="PTHR45931:SF3">
    <property type="entry name" value="RING ZINC FINGER-CONTAINING PROTEIN"/>
    <property type="match status" value="1"/>
</dbReference>
<protein>
    <recommendedName>
        <fullName evidence="6">RING-type domain-containing protein</fullName>
    </recommendedName>
</protein>
<keyword evidence="2 4" id="KW-0863">Zinc-finger</keyword>
<organism evidence="7 8">
    <name type="scientific">Amorphotheca resinae ATCC 22711</name>
    <dbReference type="NCBI Taxonomy" id="857342"/>
    <lineage>
        <taxon>Eukaryota</taxon>
        <taxon>Fungi</taxon>
        <taxon>Dikarya</taxon>
        <taxon>Ascomycota</taxon>
        <taxon>Pezizomycotina</taxon>
        <taxon>Leotiomycetes</taxon>
        <taxon>Helotiales</taxon>
        <taxon>Amorphothecaceae</taxon>
        <taxon>Amorphotheca</taxon>
    </lineage>
</organism>
<feature type="region of interest" description="Disordered" evidence="5">
    <location>
        <begin position="45"/>
        <end position="67"/>
    </location>
</feature>
<dbReference type="Proteomes" id="UP000241818">
    <property type="component" value="Unassembled WGS sequence"/>
</dbReference>
<dbReference type="SUPFAM" id="SSF57850">
    <property type="entry name" value="RING/U-box"/>
    <property type="match status" value="1"/>
</dbReference>
<feature type="domain" description="RING-type" evidence="6">
    <location>
        <begin position="230"/>
        <end position="272"/>
    </location>
</feature>
<proteinExistence type="predicted"/>
<dbReference type="OrthoDB" id="8062037at2759"/>
<evidence type="ECO:0000256" key="4">
    <source>
        <dbReference type="PROSITE-ProRule" id="PRU00175"/>
    </source>
</evidence>
<evidence type="ECO:0000259" key="6">
    <source>
        <dbReference type="PROSITE" id="PS50089"/>
    </source>
</evidence>
<dbReference type="Gene3D" id="3.30.40.10">
    <property type="entry name" value="Zinc/RING finger domain, C3HC4 (zinc finger)"/>
    <property type="match status" value="1"/>
</dbReference>
<dbReference type="InterPro" id="IPR051834">
    <property type="entry name" value="RING_finger_E3_ligase"/>
</dbReference>
<dbReference type="GO" id="GO:0061630">
    <property type="term" value="F:ubiquitin protein ligase activity"/>
    <property type="evidence" value="ECO:0007669"/>
    <property type="project" value="TreeGrafter"/>
</dbReference>
<reference evidence="7 8" key="1">
    <citation type="journal article" date="2018" name="New Phytol.">
        <title>Comparative genomics and transcriptomics depict ericoid mycorrhizal fungi as versatile saprotrophs and plant mutualists.</title>
        <authorList>
            <person name="Martino E."/>
            <person name="Morin E."/>
            <person name="Grelet G.A."/>
            <person name="Kuo A."/>
            <person name="Kohler A."/>
            <person name="Daghino S."/>
            <person name="Barry K.W."/>
            <person name="Cichocki N."/>
            <person name="Clum A."/>
            <person name="Dockter R.B."/>
            <person name="Hainaut M."/>
            <person name="Kuo R.C."/>
            <person name="LaButti K."/>
            <person name="Lindahl B.D."/>
            <person name="Lindquist E.A."/>
            <person name="Lipzen A."/>
            <person name="Khouja H.R."/>
            <person name="Magnuson J."/>
            <person name="Murat C."/>
            <person name="Ohm R.A."/>
            <person name="Singer S.W."/>
            <person name="Spatafora J.W."/>
            <person name="Wang M."/>
            <person name="Veneault-Fourrey C."/>
            <person name="Henrissat B."/>
            <person name="Grigoriev I.V."/>
            <person name="Martin F.M."/>
            <person name="Perotto S."/>
        </authorList>
    </citation>
    <scope>NUCLEOTIDE SEQUENCE [LARGE SCALE GENOMIC DNA]</scope>
    <source>
        <strain evidence="7 8">ATCC 22711</strain>
    </source>
</reference>
<dbReference type="RefSeq" id="XP_024719596.1">
    <property type="nucleotide sequence ID" value="XM_024868815.1"/>
</dbReference>
<dbReference type="PANTHER" id="PTHR45931">
    <property type="entry name" value="SI:CH211-59O9.10"/>
    <property type="match status" value="1"/>
</dbReference>
<dbReference type="InterPro" id="IPR001841">
    <property type="entry name" value="Znf_RING"/>
</dbReference>
<dbReference type="InParanoid" id="A0A2T3AY51"/>
<accession>A0A2T3AY51</accession>
<evidence type="ECO:0000313" key="8">
    <source>
        <dbReference type="Proteomes" id="UP000241818"/>
    </source>
</evidence>
<dbReference type="GO" id="GO:0005634">
    <property type="term" value="C:nucleus"/>
    <property type="evidence" value="ECO:0007669"/>
    <property type="project" value="TreeGrafter"/>
</dbReference>
<dbReference type="GeneID" id="36576896"/>
<dbReference type="GO" id="GO:0008270">
    <property type="term" value="F:zinc ion binding"/>
    <property type="evidence" value="ECO:0007669"/>
    <property type="project" value="UniProtKB-KW"/>
</dbReference>
<evidence type="ECO:0000256" key="3">
    <source>
        <dbReference type="ARBA" id="ARBA00022833"/>
    </source>
</evidence>
<evidence type="ECO:0000256" key="2">
    <source>
        <dbReference type="ARBA" id="ARBA00022771"/>
    </source>
</evidence>
<evidence type="ECO:0000313" key="7">
    <source>
        <dbReference type="EMBL" id="PSS14997.1"/>
    </source>
</evidence>
<evidence type="ECO:0000256" key="5">
    <source>
        <dbReference type="SAM" id="MobiDB-lite"/>
    </source>
</evidence>
<keyword evidence="1" id="KW-0479">Metal-binding</keyword>
<dbReference type="STRING" id="857342.A0A2T3AY51"/>
<dbReference type="EMBL" id="KZ679013">
    <property type="protein sequence ID" value="PSS14997.1"/>
    <property type="molecule type" value="Genomic_DNA"/>
</dbReference>